<proteinExistence type="predicted"/>
<dbReference type="OrthoDB" id="5951578at2759"/>
<accession>A0A3M6TLE2</accession>
<dbReference type="Proteomes" id="UP000275408">
    <property type="component" value="Unassembled WGS sequence"/>
</dbReference>
<protein>
    <submittedName>
        <fullName evidence="1">Uncharacterized protein</fullName>
    </submittedName>
</protein>
<comment type="caution">
    <text evidence="1">The sequence shown here is derived from an EMBL/GenBank/DDBJ whole genome shotgun (WGS) entry which is preliminary data.</text>
</comment>
<reference evidence="1 2" key="1">
    <citation type="journal article" date="2018" name="Sci. Rep.">
        <title>Comparative analysis of the Pocillopora damicornis genome highlights role of immune system in coral evolution.</title>
        <authorList>
            <person name="Cunning R."/>
            <person name="Bay R.A."/>
            <person name="Gillette P."/>
            <person name="Baker A.C."/>
            <person name="Traylor-Knowles N."/>
        </authorList>
    </citation>
    <scope>NUCLEOTIDE SEQUENCE [LARGE SCALE GENOMIC DNA]</scope>
    <source>
        <strain evidence="1">RSMAS</strain>
        <tissue evidence="1">Whole animal</tissue>
    </source>
</reference>
<gene>
    <name evidence="1" type="ORF">pdam_00001332</name>
</gene>
<dbReference type="AlphaFoldDB" id="A0A3M6TLE2"/>
<evidence type="ECO:0000313" key="1">
    <source>
        <dbReference type="EMBL" id="RMX42118.1"/>
    </source>
</evidence>
<organism evidence="1 2">
    <name type="scientific">Pocillopora damicornis</name>
    <name type="common">Cauliflower coral</name>
    <name type="synonym">Millepora damicornis</name>
    <dbReference type="NCBI Taxonomy" id="46731"/>
    <lineage>
        <taxon>Eukaryota</taxon>
        <taxon>Metazoa</taxon>
        <taxon>Cnidaria</taxon>
        <taxon>Anthozoa</taxon>
        <taxon>Hexacorallia</taxon>
        <taxon>Scleractinia</taxon>
        <taxon>Astrocoeniina</taxon>
        <taxon>Pocilloporidae</taxon>
        <taxon>Pocillopora</taxon>
    </lineage>
</organism>
<keyword evidence="2" id="KW-1185">Reference proteome</keyword>
<evidence type="ECO:0000313" key="2">
    <source>
        <dbReference type="Proteomes" id="UP000275408"/>
    </source>
</evidence>
<dbReference type="EMBL" id="RCHS01003423">
    <property type="protein sequence ID" value="RMX42118.1"/>
    <property type="molecule type" value="Genomic_DNA"/>
</dbReference>
<sequence>MFGSKPWPGANSTKEYLLKCPTKKCQITYDVYDIGKSDLVIFHARDMQSYFLLVDKVNHGWE</sequence>
<name>A0A3M6TLE2_POCDA</name>